<keyword evidence="1" id="KW-0809">Transit peptide</keyword>
<organism evidence="3 4">
    <name type="scientific">Turicibacter faecis</name>
    <dbReference type="NCBI Taxonomy" id="2963365"/>
    <lineage>
        <taxon>Bacteria</taxon>
        <taxon>Bacillati</taxon>
        <taxon>Bacillota</taxon>
        <taxon>Erysipelotrichia</taxon>
        <taxon>Erysipelotrichales</taxon>
        <taxon>Turicibacteraceae</taxon>
        <taxon>Turicibacter</taxon>
    </lineage>
</organism>
<sequence>MSTFNENKLWVNNRLNRLYQLHPRRYTLTHSDQTGELFLVIGSEFAYEQLTTKRDEVVGEWLAHQSGHPYFYIYIRLDGIDGTASTEKRNEIFLRELPLALKAIKKGDESFFQFYPQFLQAPIYVFFQSQDSHLNRTDCFGCFNDY</sequence>
<dbReference type="PANTHER" id="PTHR31750">
    <property type="entry name" value="PROTEIN STAY-GREEN 1, CHLOROPLASTIC-RELATED"/>
    <property type="match status" value="1"/>
</dbReference>
<accession>A0ABN6ZEA7</accession>
<reference evidence="3" key="1">
    <citation type="journal article" date="2024" name="Int. J. Syst. Evol. Microbiol.">
        <title>Turicibacter faecis sp. nov., isolated from faeces of heart failure mouse model.</title>
        <authorList>
            <person name="Imamura Y."/>
            <person name="Motooka D."/>
            <person name="Nakajima Y."/>
            <person name="Ito S."/>
            <person name="Kitakaze M."/>
            <person name="Iida T."/>
            <person name="Nakamura S."/>
        </authorList>
    </citation>
    <scope>NUCLEOTIDE SEQUENCE</scope>
    <source>
        <strain evidence="3">TC023</strain>
    </source>
</reference>
<dbReference type="EMBL" id="AP028127">
    <property type="protein sequence ID" value="BEH90075.1"/>
    <property type="molecule type" value="Genomic_DNA"/>
</dbReference>
<evidence type="ECO:0000259" key="2">
    <source>
        <dbReference type="Pfam" id="PF12638"/>
    </source>
</evidence>
<dbReference type="PANTHER" id="PTHR31750:SF4">
    <property type="entry name" value="LP06106P"/>
    <property type="match status" value="1"/>
</dbReference>
<protein>
    <recommendedName>
        <fullName evidence="2">Staygreen protein domain-containing protein</fullName>
    </recommendedName>
</protein>
<dbReference type="Pfam" id="PF12638">
    <property type="entry name" value="Staygreen"/>
    <property type="match status" value="1"/>
</dbReference>
<dbReference type="Proteomes" id="UP001432099">
    <property type="component" value="Chromosome"/>
</dbReference>
<feature type="domain" description="Staygreen protein" evidence="2">
    <location>
        <begin position="3"/>
        <end position="146"/>
    </location>
</feature>
<evidence type="ECO:0000313" key="4">
    <source>
        <dbReference type="Proteomes" id="UP001432099"/>
    </source>
</evidence>
<proteinExistence type="predicted"/>
<keyword evidence="4" id="KW-1185">Reference proteome</keyword>
<dbReference type="InterPro" id="IPR024438">
    <property type="entry name" value="Staygreen"/>
</dbReference>
<evidence type="ECO:0000313" key="3">
    <source>
        <dbReference type="EMBL" id="BEH90075.1"/>
    </source>
</evidence>
<evidence type="ECO:0000256" key="1">
    <source>
        <dbReference type="ARBA" id="ARBA00022946"/>
    </source>
</evidence>
<gene>
    <name evidence="3" type="ORF">T23_01770</name>
</gene>
<name>A0ABN6ZEA7_9FIRM</name>
<dbReference type="RefSeq" id="WP_262951005.1">
    <property type="nucleotide sequence ID" value="NZ_AP028127.1"/>
</dbReference>